<sequence>MARIIPQNVASAVLHALLDQKHLSSQILTDGRHMIMSRPTPPETITSINATMTVLPAFELAGWATATFCAEEGKPLNPDHFHFRSASIGMLWSPTIIGWFGHVPDFIITLDADHPQNAVNVAQAYRPDPSKNWGARAKTFRLCRYWAGLPAFLNIR</sequence>
<evidence type="ECO:0000313" key="1">
    <source>
        <dbReference type="EMBL" id="PSH63577.1"/>
    </source>
</evidence>
<dbReference type="Proteomes" id="UP000241764">
    <property type="component" value="Unassembled WGS sequence"/>
</dbReference>
<dbReference type="AlphaFoldDB" id="A0A2P7BAR7"/>
<reference evidence="2" key="1">
    <citation type="submission" date="2017-11" db="EMBL/GenBank/DDBJ databases">
        <authorList>
            <person name="Kuznetsova I."/>
            <person name="Sazanova A."/>
            <person name="Chirak E."/>
            <person name="Safronova V."/>
            <person name="Willems A."/>
        </authorList>
    </citation>
    <scope>NUCLEOTIDE SEQUENCE [LARGE SCALE GENOMIC DNA]</scope>
    <source>
        <strain evidence="2">CCBAU 03422</strain>
    </source>
</reference>
<name>A0A2P7BAR7_9HYPH</name>
<proteinExistence type="predicted"/>
<dbReference type="EMBL" id="PGGM01000006">
    <property type="protein sequence ID" value="PSH63577.1"/>
    <property type="molecule type" value="Genomic_DNA"/>
</dbReference>
<protein>
    <submittedName>
        <fullName evidence="1">Uncharacterized protein</fullName>
    </submittedName>
</protein>
<keyword evidence="2" id="KW-1185">Reference proteome</keyword>
<gene>
    <name evidence="1" type="ORF">CU103_15065</name>
</gene>
<comment type="caution">
    <text evidence="1">The sequence shown here is derived from an EMBL/GenBank/DDBJ whole genome shotgun (WGS) entry which is preliminary data.</text>
</comment>
<evidence type="ECO:0000313" key="2">
    <source>
        <dbReference type="Proteomes" id="UP000241764"/>
    </source>
</evidence>
<accession>A0A2P7BAR7</accession>
<organism evidence="1 2">
    <name type="scientific">Phyllobacterium sophorae</name>
    <dbReference type="NCBI Taxonomy" id="1520277"/>
    <lineage>
        <taxon>Bacteria</taxon>
        <taxon>Pseudomonadati</taxon>
        <taxon>Pseudomonadota</taxon>
        <taxon>Alphaproteobacteria</taxon>
        <taxon>Hyphomicrobiales</taxon>
        <taxon>Phyllobacteriaceae</taxon>
        <taxon>Phyllobacterium</taxon>
    </lineage>
</organism>